<organism evidence="1 2">
    <name type="scientific">Marinobacter nauticus</name>
    <name type="common">Marinobacter hydrocarbonoclasticus</name>
    <name type="synonym">Marinobacter aquaeolei</name>
    <dbReference type="NCBI Taxonomy" id="2743"/>
    <lineage>
        <taxon>Bacteria</taxon>
        <taxon>Pseudomonadati</taxon>
        <taxon>Pseudomonadota</taxon>
        <taxon>Gammaproteobacteria</taxon>
        <taxon>Pseudomonadales</taxon>
        <taxon>Marinobacteraceae</taxon>
        <taxon>Marinobacter</taxon>
    </lineage>
</organism>
<dbReference type="Proteomes" id="UP000253647">
    <property type="component" value="Unassembled WGS sequence"/>
</dbReference>
<dbReference type="EMBL" id="QPJI01000019">
    <property type="protein sequence ID" value="RCW63248.1"/>
    <property type="molecule type" value="Genomic_DNA"/>
</dbReference>
<reference evidence="1 2" key="1">
    <citation type="submission" date="2018-07" db="EMBL/GenBank/DDBJ databases">
        <title>Freshwater and sediment microbial communities from various areas in North America, analyzing microbe dynamics in response to fracking.</title>
        <authorList>
            <person name="Lamendella R."/>
        </authorList>
    </citation>
    <scope>NUCLEOTIDE SEQUENCE [LARGE SCALE GENOMIC DNA]</scope>
    <source>
        <strain evidence="1 2">105B</strain>
    </source>
</reference>
<name>A0A368X8D2_MARNT</name>
<dbReference type="AlphaFoldDB" id="A0A368X8D2"/>
<evidence type="ECO:0000313" key="2">
    <source>
        <dbReference type="Proteomes" id="UP000253647"/>
    </source>
</evidence>
<gene>
    <name evidence="1" type="ORF">DET61_11915</name>
</gene>
<dbReference type="RefSeq" id="WP_114435289.1">
    <property type="nucleotide sequence ID" value="NZ_QPJI01000019.1"/>
</dbReference>
<sequence length="473" mass="53854">MSEVDFRKPQETRSINGFPIYFRPVHVDGLGNVWVPKGISRNPIANCWRLYLVSEQGLFTNNVYDTEHRGSPLDALYAAYQLMLEVLKDSTSRFVVDKRARPEGVERNPLVDCGATGVVISRNTRKGYKVVTVTTHMSVEHPSGGLQTTNYYAGGISERSDITNPVKLQEKFEQFVRNAVAVRRFYNHLRSKGLYPSKAIKLEDVPESIQRRPFDIPEHLNIVEIMDSYMAVLWTPVPRTTGGDPGKLAAALQAHDLSHPHKLVYLNGFALRFIRRIEEGKLLYLPKELYRARGEWRLRIFHEEGVYSDSVTDAECGFDSDQSLKEAWQYLVSQLRHLKAPPPENRRPAKHPLLETGIRAVNLAGFARLSRKSGEPRWSFFIGIQHTKENGKTQKATIARWHLSSVTDEQIQEGLRHAAALSAYRDYLLDHGVPVPQANVSRETEVPQEFWPDAPPCPISADDLRYFAEQIDR</sequence>
<protein>
    <submittedName>
        <fullName evidence="1">Uncharacterized protein</fullName>
    </submittedName>
</protein>
<accession>A0A368X8D2</accession>
<comment type="caution">
    <text evidence="1">The sequence shown here is derived from an EMBL/GenBank/DDBJ whole genome shotgun (WGS) entry which is preliminary data.</text>
</comment>
<evidence type="ECO:0000313" key="1">
    <source>
        <dbReference type="EMBL" id="RCW63248.1"/>
    </source>
</evidence>
<proteinExistence type="predicted"/>